<sequence length="126" mass="14020">MCINVGNKKISLFGTPGTEKVAVPFTNLHGGSFKGNKIDAITKDKIRPIDTNRIVNILEDKILPSMYCFLDNRINMKRIAPVLRSQAKLSPATKQDINGNTTIQKAPLPVPNAEMYDIYALYCPEK</sequence>
<keyword evidence="2" id="KW-1185">Reference proteome</keyword>
<proteinExistence type="predicted"/>
<reference evidence="1 2" key="1">
    <citation type="submission" date="2017-05" db="EMBL/GenBank/DDBJ databases">
        <title>The genome sequence of Geobacillus thermocatenulatus DSM 730.</title>
        <authorList>
            <person name="Ramaloko W.T."/>
            <person name="Koen N."/>
            <person name="Polliack S."/>
            <person name="Aliyu H."/>
            <person name="Lebre P."/>
            <person name="Mohr T."/>
            <person name="Oswald F."/>
            <person name="Zwick M."/>
            <person name="Neumann A."/>
            <person name="Syldatk C."/>
            <person name="Cowan D."/>
            <person name="De Maayer P."/>
        </authorList>
    </citation>
    <scope>NUCLEOTIDE SEQUENCE [LARGE SCALE GENOMIC DNA]</scope>
    <source>
        <strain evidence="1 2">BGSC 93A1</strain>
    </source>
</reference>
<protein>
    <submittedName>
        <fullName evidence="1">Uncharacterized protein</fullName>
    </submittedName>
</protein>
<dbReference type="KEGG" id="gtm:GT3921_10020"/>
<dbReference type="EMBL" id="NEWK01000001">
    <property type="protein sequence ID" value="OXB88887.1"/>
    <property type="molecule type" value="Genomic_DNA"/>
</dbReference>
<dbReference type="Proteomes" id="UP000198378">
    <property type="component" value="Unassembled WGS sequence"/>
</dbReference>
<evidence type="ECO:0000313" key="1">
    <source>
        <dbReference type="EMBL" id="OXB88887.1"/>
    </source>
</evidence>
<dbReference type="AlphaFoldDB" id="A0A226QB60"/>
<organism evidence="1 2">
    <name type="scientific">Geobacillus thermocatenulatus</name>
    <dbReference type="NCBI Taxonomy" id="33938"/>
    <lineage>
        <taxon>Bacteria</taxon>
        <taxon>Bacillati</taxon>
        <taxon>Bacillota</taxon>
        <taxon>Bacilli</taxon>
        <taxon>Bacillales</taxon>
        <taxon>Anoxybacillaceae</taxon>
        <taxon>Geobacillus</taxon>
        <taxon>Geobacillus thermoleovorans group</taxon>
    </lineage>
</organism>
<evidence type="ECO:0000313" key="2">
    <source>
        <dbReference type="Proteomes" id="UP000198378"/>
    </source>
</evidence>
<comment type="caution">
    <text evidence="1">The sequence shown here is derived from an EMBL/GenBank/DDBJ whole genome shotgun (WGS) entry which is preliminary data.</text>
</comment>
<name>A0A226QB60_9BACL</name>
<accession>A0A226QB60</accession>
<gene>
    <name evidence="1" type="ORF">B9L19_01935</name>
</gene>